<gene>
    <name evidence="2" type="ORF">OCTVUL_1B008306</name>
</gene>
<name>A0AA36AIN4_OCTVU</name>
<protein>
    <submittedName>
        <fullName evidence="2">Uncharacterized protein</fullName>
    </submittedName>
</protein>
<proteinExistence type="predicted"/>
<dbReference type="Proteomes" id="UP001162480">
    <property type="component" value="Chromosome 1"/>
</dbReference>
<sequence length="85" mass="9782">MDGIKDCDKNILAYLIFNILTSKYFSVLESNAMVSLRQFLRRKVICLYRYHIDVVVVAAAHSLIIGSVFYIFSGYKSLVHFKSNL</sequence>
<evidence type="ECO:0000256" key="1">
    <source>
        <dbReference type="SAM" id="Phobius"/>
    </source>
</evidence>
<accession>A0AA36AIN4</accession>
<keyword evidence="1" id="KW-0812">Transmembrane</keyword>
<evidence type="ECO:0000313" key="3">
    <source>
        <dbReference type="Proteomes" id="UP001162480"/>
    </source>
</evidence>
<dbReference type="AlphaFoldDB" id="A0AA36AIN4"/>
<reference evidence="2" key="1">
    <citation type="submission" date="2023-08" db="EMBL/GenBank/DDBJ databases">
        <authorList>
            <person name="Alioto T."/>
            <person name="Alioto T."/>
            <person name="Gomez Garrido J."/>
        </authorList>
    </citation>
    <scope>NUCLEOTIDE SEQUENCE</scope>
</reference>
<keyword evidence="3" id="KW-1185">Reference proteome</keyword>
<keyword evidence="1" id="KW-0472">Membrane</keyword>
<feature type="transmembrane region" description="Helical" evidence="1">
    <location>
        <begin position="50"/>
        <end position="72"/>
    </location>
</feature>
<dbReference type="EMBL" id="OX597814">
    <property type="protein sequence ID" value="CAI9716808.1"/>
    <property type="molecule type" value="Genomic_DNA"/>
</dbReference>
<organism evidence="2 3">
    <name type="scientific">Octopus vulgaris</name>
    <name type="common">Common octopus</name>
    <dbReference type="NCBI Taxonomy" id="6645"/>
    <lineage>
        <taxon>Eukaryota</taxon>
        <taxon>Metazoa</taxon>
        <taxon>Spiralia</taxon>
        <taxon>Lophotrochozoa</taxon>
        <taxon>Mollusca</taxon>
        <taxon>Cephalopoda</taxon>
        <taxon>Coleoidea</taxon>
        <taxon>Octopodiformes</taxon>
        <taxon>Octopoda</taxon>
        <taxon>Incirrata</taxon>
        <taxon>Octopodidae</taxon>
        <taxon>Octopus</taxon>
    </lineage>
</organism>
<evidence type="ECO:0000313" key="2">
    <source>
        <dbReference type="EMBL" id="CAI9716808.1"/>
    </source>
</evidence>
<feature type="transmembrane region" description="Helical" evidence="1">
    <location>
        <begin position="12"/>
        <end position="29"/>
    </location>
</feature>
<keyword evidence="1" id="KW-1133">Transmembrane helix</keyword>